<dbReference type="GO" id="GO:0030943">
    <property type="term" value="F:mitochondrion targeting sequence binding"/>
    <property type="evidence" value="ECO:0007669"/>
    <property type="project" value="TreeGrafter"/>
</dbReference>
<protein>
    <submittedName>
        <fullName evidence="9">TPR repeats containing protein</fullName>
    </submittedName>
</protein>
<dbReference type="GO" id="GO:0016020">
    <property type="term" value="C:membrane"/>
    <property type="evidence" value="ECO:0007669"/>
    <property type="project" value="UniProtKB-SubCell"/>
</dbReference>
<dbReference type="Pfam" id="PF13432">
    <property type="entry name" value="TPR_16"/>
    <property type="match status" value="1"/>
</dbReference>
<keyword evidence="2" id="KW-0812">Transmembrane</keyword>
<dbReference type="Gene3D" id="1.25.40.10">
    <property type="entry name" value="Tetratricopeptide repeat domain"/>
    <property type="match status" value="3"/>
</dbReference>
<gene>
    <name evidence="9" type="ORF">CSP5_0859</name>
</gene>
<dbReference type="GeneID" id="41588133"/>
<accession>A0A1N5UAS5</accession>
<dbReference type="SMART" id="SM00028">
    <property type="entry name" value="TPR"/>
    <property type="match status" value="6"/>
</dbReference>
<dbReference type="PANTHER" id="PTHR46208">
    <property type="entry name" value="MITOCHONDRIAL IMPORT RECEPTOR SUBUNIT TOM70"/>
    <property type="match status" value="1"/>
</dbReference>
<dbReference type="AlphaFoldDB" id="A0A1N5UAS5"/>
<keyword evidence="4 8" id="KW-0802">TPR repeat</keyword>
<dbReference type="Pfam" id="PF13181">
    <property type="entry name" value="TPR_8"/>
    <property type="match status" value="1"/>
</dbReference>
<organism evidence="9 10">
    <name type="scientific">Cuniculiplasma divulgatum</name>
    <dbReference type="NCBI Taxonomy" id="1673428"/>
    <lineage>
        <taxon>Archaea</taxon>
        <taxon>Methanobacteriati</taxon>
        <taxon>Thermoplasmatota</taxon>
        <taxon>Thermoplasmata</taxon>
        <taxon>Thermoplasmatales</taxon>
        <taxon>Cuniculiplasmataceae</taxon>
        <taxon>Cuniculiplasma</taxon>
    </lineage>
</organism>
<keyword evidence="5" id="KW-1133">Transmembrane helix</keyword>
<evidence type="ECO:0000313" key="10">
    <source>
        <dbReference type="Proteomes" id="UP000195607"/>
    </source>
</evidence>
<evidence type="ECO:0000256" key="8">
    <source>
        <dbReference type="PROSITE-ProRule" id="PRU00339"/>
    </source>
</evidence>
<dbReference type="InterPro" id="IPR019734">
    <property type="entry name" value="TPR_rpt"/>
</dbReference>
<dbReference type="SUPFAM" id="SSF48452">
    <property type="entry name" value="TPR-like"/>
    <property type="match status" value="2"/>
</dbReference>
<dbReference type="GO" id="GO:0030150">
    <property type="term" value="P:protein import into mitochondrial matrix"/>
    <property type="evidence" value="ECO:0007669"/>
    <property type="project" value="TreeGrafter"/>
</dbReference>
<keyword evidence="3" id="KW-0677">Repeat</keyword>
<dbReference type="PANTHER" id="PTHR46208:SF1">
    <property type="entry name" value="MITOCHONDRIAL IMPORT RECEPTOR SUBUNIT TOM70"/>
    <property type="match status" value="1"/>
</dbReference>
<dbReference type="GO" id="GO:0008320">
    <property type="term" value="F:protein transmembrane transporter activity"/>
    <property type="evidence" value="ECO:0007669"/>
    <property type="project" value="TreeGrafter"/>
</dbReference>
<dbReference type="RefSeq" id="WP_021788663.1">
    <property type="nucleotide sequence ID" value="NZ_LT671858.1"/>
</dbReference>
<evidence type="ECO:0000256" key="6">
    <source>
        <dbReference type="ARBA" id="ARBA00023136"/>
    </source>
</evidence>
<evidence type="ECO:0000256" key="4">
    <source>
        <dbReference type="ARBA" id="ARBA00022803"/>
    </source>
</evidence>
<sequence length="359" mass="41287">MSDYNKEIAEGFELLTQGEFEKSLEKFITAIEIDSTRPDAFSLASEAFAQIGDIENAKSHAEQAYKMDSGKPEYVLQYASMLYATGDSEESLKLANEAQKKGEMPEIHLLKSNIYMDMEEAQKALKEAKIAFEMDKNPIYRTNYAIVLKESGKIKESTEILTKMIQEKPDDLDALYLLFQNELAEEHLDEAMNYITKCISLNDSEPLFYSELASMMEDFEDNEKAEKYYKKALEVSDNDPEMAMQLAEFYQSMDKFQEGIDVLEGAHSDEDPEYFLMMGKLLLGKKEYNKALSHLDIVIEMADDPEAKIVKGTCLMEINRLNDAQSILKEALKQDFQTEYVESLLNQIWWKENSKKFKL</sequence>
<evidence type="ECO:0000256" key="5">
    <source>
        <dbReference type="ARBA" id="ARBA00022989"/>
    </source>
</evidence>
<name>A0A1N5UAS5_9ARCH</name>
<evidence type="ECO:0000256" key="7">
    <source>
        <dbReference type="ARBA" id="ARBA00038030"/>
    </source>
</evidence>
<dbReference type="Proteomes" id="UP000195607">
    <property type="component" value="Chromosome I"/>
</dbReference>
<comment type="subcellular location">
    <subcellularLocation>
        <location evidence="1">Membrane</location>
        <topology evidence="1">Single-pass membrane protein</topology>
    </subcellularLocation>
</comment>
<keyword evidence="6" id="KW-0472">Membrane</keyword>
<evidence type="ECO:0000256" key="3">
    <source>
        <dbReference type="ARBA" id="ARBA00022737"/>
    </source>
</evidence>
<evidence type="ECO:0000256" key="2">
    <source>
        <dbReference type="ARBA" id="ARBA00022692"/>
    </source>
</evidence>
<evidence type="ECO:0000313" key="9">
    <source>
        <dbReference type="EMBL" id="SIM57407.1"/>
    </source>
</evidence>
<evidence type="ECO:0000256" key="1">
    <source>
        <dbReference type="ARBA" id="ARBA00004167"/>
    </source>
</evidence>
<dbReference type="PROSITE" id="PS50005">
    <property type="entry name" value="TPR"/>
    <property type="match status" value="1"/>
</dbReference>
<proteinExistence type="inferred from homology"/>
<feature type="repeat" description="TPR" evidence="8">
    <location>
        <begin position="206"/>
        <end position="239"/>
    </location>
</feature>
<reference evidence="9 10" key="1">
    <citation type="submission" date="2016-04" db="EMBL/GenBank/DDBJ databases">
        <authorList>
            <person name="Evans L.H."/>
            <person name="Alamgir A."/>
            <person name="Owens N."/>
            <person name="Weber N.D."/>
            <person name="Virtaneva K."/>
            <person name="Barbian K."/>
            <person name="Babar A."/>
            <person name="Rosenke K."/>
        </authorList>
    </citation>
    <scope>NUCLEOTIDE SEQUENCE [LARGE SCALE GENOMIC DNA]</scope>
    <source>
        <strain evidence="10">S5(T) (JCM 30642 \VKM B-2941)</strain>
    </source>
</reference>
<dbReference type="EMBL" id="LT671858">
    <property type="protein sequence ID" value="SIM57407.1"/>
    <property type="molecule type" value="Genomic_DNA"/>
</dbReference>
<dbReference type="Pfam" id="PF14559">
    <property type="entry name" value="TPR_19"/>
    <property type="match status" value="1"/>
</dbReference>
<dbReference type="InterPro" id="IPR011990">
    <property type="entry name" value="TPR-like_helical_dom_sf"/>
</dbReference>
<comment type="similarity">
    <text evidence="7">Belongs to the Tom70 family.</text>
</comment>